<organism evidence="1">
    <name type="scientific">Mantoniella tinhauana virus 1</name>
    <dbReference type="NCBI Taxonomy" id="3111543"/>
    <lineage>
        <taxon>Viruses</taxon>
    </lineage>
</organism>
<evidence type="ECO:0000313" key="1">
    <source>
        <dbReference type="EMBL" id="XAO13540.1"/>
    </source>
</evidence>
<accession>A0AB38ZMI7</accession>
<dbReference type="EMBL" id="PP130629">
    <property type="protein sequence ID" value="XAO13540.1"/>
    <property type="molecule type" value="Genomic_DNA"/>
</dbReference>
<protein>
    <submittedName>
        <fullName evidence="1">Uncharacterized protein</fullName>
    </submittedName>
</protein>
<sequence length="109" mass="12935">MVKSDCICCAERKLIRHLFHICMKKGYKPHKFTDWLHRKYGELIVERKNIYGDAVSIPCVLCRKVIERYDIRWMAHDGQKWIHSRKTEHLPPSIPTAKQKRNLGFGCNN</sequence>
<name>A0AB38ZMI7_9VIRU</name>
<reference evidence="1" key="1">
    <citation type="submission" date="2024-01" db="EMBL/GenBank/DDBJ databases">
        <title>Genomic and biogeographic characterisation of Mantoniella tinhauana virus 1, the first discovered Mantoniella-infecting prasinovirus.</title>
        <authorList>
            <person name="Rey Redondo E."/>
            <person name="Yung C.C.M."/>
        </authorList>
    </citation>
    <scope>NUCLEOTIDE SEQUENCE</scope>
    <source>
        <strain evidence="1">Lau Fau Shan</strain>
    </source>
</reference>
<proteinExistence type="predicted"/>